<dbReference type="Pfam" id="PF12848">
    <property type="entry name" value="ABC_tran_Xtn"/>
    <property type="match status" value="1"/>
</dbReference>
<evidence type="ECO:0000256" key="4">
    <source>
        <dbReference type="SAM" id="Coils"/>
    </source>
</evidence>
<feature type="coiled-coil region" evidence="4">
    <location>
        <begin position="536"/>
        <end position="634"/>
    </location>
</feature>
<accession>A0A7W3NHJ2</accession>
<dbReference type="FunFam" id="3.40.50.300:FF:000011">
    <property type="entry name" value="Putative ABC transporter ATP-binding component"/>
    <property type="match status" value="1"/>
</dbReference>
<dbReference type="InterPro" id="IPR003593">
    <property type="entry name" value="AAA+_ATPase"/>
</dbReference>
<feature type="coiled-coil region" evidence="4">
    <location>
        <begin position="249"/>
        <end position="276"/>
    </location>
</feature>
<dbReference type="InterPro" id="IPR027417">
    <property type="entry name" value="P-loop_NTPase"/>
</dbReference>
<dbReference type="Pfam" id="PF16326">
    <property type="entry name" value="ABC_tran_CTD"/>
    <property type="match status" value="1"/>
</dbReference>
<dbReference type="Proteomes" id="UP000543174">
    <property type="component" value="Unassembled WGS sequence"/>
</dbReference>
<dbReference type="InterPro" id="IPR051309">
    <property type="entry name" value="ABCF_ATPase"/>
</dbReference>
<keyword evidence="2" id="KW-0547">Nucleotide-binding</keyword>
<evidence type="ECO:0000313" key="7">
    <source>
        <dbReference type="Proteomes" id="UP000543174"/>
    </source>
</evidence>
<dbReference type="CDD" id="cd03221">
    <property type="entry name" value="ABCF_EF-3"/>
    <property type="match status" value="2"/>
</dbReference>
<evidence type="ECO:0000313" key="6">
    <source>
        <dbReference type="EMBL" id="MBA9043134.1"/>
    </source>
</evidence>
<dbReference type="PANTHER" id="PTHR42855">
    <property type="entry name" value="ABC TRANSPORTER ATP-BINDING SUBUNIT"/>
    <property type="match status" value="1"/>
</dbReference>
<dbReference type="GO" id="GO:0003677">
    <property type="term" value="F:DNA binding"/>
    <property type="evidence" value="ECO:0007669"/>
    <property type="project" value="InterPro"/>
</dbReference>
<dbReference type="PROSITE" id="PS50893">
    <property type="entry name" value="ABC_TRANSPORTER_2"/>
    <property type="match status" value="2"/>
</dbReference>
<protein>
    <submittedName>
        <fullName evidence="6">ATP-binding cassette subfamily F protein 3</fullName>
    </submittedName>
</protein>
<dbReference type="InterPro" id="IPR037118">
    <property type="entry name" value="Val-tRNA_synth_C_sf"/>
</dbReference>
<dbReference type="Gene3D" id="1.10.287.380">
    <property type="entry name" value="Valyl-tRNA synthetase, C-terminal domain"/>
    <property type="match status" value="1"/>
</dbReference>
<dbReference type="Pfam" id="PF00005">
    <property type="entry name" value="ABC_tran"/>
    <property type="match status" value="2"/>
</dbReference>
<dbReference type="GO" id="GO:0005524">
    <property type="term" value="F:ATP binding"/>
    <property type="evidence" value="ECO:0007669"/>
    <property type="project" value="UniProtKB-KW"/>
</dbReference>
<evidence type="ECO:0000256" key="2">
    <source>
        <dbReference type="ARBA" id="ARBA00022741"/>
    </source>
</evidence>
<dbReference type="Gene3D" id="3.40.50.300">
    <property type="entry name" value="P-loop containing nucleotide triphosphate hydrolases"/>
    <property type="match status" value="2"/>
</dbReference>
<dbReference type="GO" id="GO:0016887">
    <property type="term" value="F:ATP hydrolysis activity"/>
    <property type="evidence" value="ECO:0007669"/>
    <property type="project" value="InterPro"/>
</dbReference>
<evidence type="ECO:0000256" key="3">
    <source>
        <dbReference type="ARBA" id="ARBA00022840"/>
    </source>
</evidence>
<dbReference type="SMART" id="SM00382">
    <property type="entry name" value="AAA"/>
    <property type="match status" value="2"/>
</dbReference>
<keyword evidence="3 6" id="KW-0067">ATP-binding</keyword>
<dbReference type="EMBL" id="JACJHT010000028">
    <property type="protein sequence ID" value="MBA9043134.1"/>
    <property type="molecule type" value="Genomic_DNA"/>
</dbReference>
<name>A0A7W3NHJ2_PRIAR</name>
<organism evidence="6 7">
    <name type="scientific">Priestia aryabhattai</name>
    <name type="common">Bacillus aryabhattai</name>
    <dbReference type="NCBI Taxonomy" id="412384"/>
    <lineage>
        <taxon>Bacteria</taxon>
        <taxon>Bacillati</taxon>
        <taxon>Bacillota</taxon>
        <taxon>Bacilli</taxon>
        <taxon>Bacillales</taxon>
        <taxon>Bacillaceae</taxon>
        <taxon>Priestia</taxon>
    </lineage>
</organism>
<dbReference type="RefSeq" id="WP_013055020.1">
    <property type="nucleotide sequence ID" value="NZ_CP041519.1"/>
</dbReference>
<keyword evidence="1" id="KW-0677">Repeat</keyword>
<evidence type="ECO:0000256" key="1">
    <source>
        <dbReference type="ARBA" id="ARBA00022737"/>
    </source>
</evidence>
<dbReference type="InterPro" id="IPR003439">
    <property type="entry name" value="ABC_transporter-like_ATP-bd"/>
</dbReference>
<reference evidence="6" key="1">
    <citation type="submission" date="2020-08" db="EMBL/GenBank/DDBJ databases">
        <title>Functional genomics of gut bacteria from endangered species of beetles.</title>
        <authorList>
            <person name="Carlos-Shanley C."/>
        </authorList>
    </citation>
    <scope>NUCLEOTIDE SEQUENCE [LARGE SCALE GENOMIC DNA]</scope>
    <source>
        <strain evidence="6">S00060</strain>
    </source>
</reference>
<dbReference type="FunFam" id="3.40.50.300:FF:000309">
    <property type="entry name" value="ABC transporter ATP-binding protein"/>
    <property type="match status" value="1"/>
</dbReference>
<keyword evidence="4" id="KW-0175">Coiled coil</keyword>
<dbReference type="InterPro" id="IPR032781">
    <property type="entry name" value="ABC_tran_Xtn"/>
</dbReference>
<gene>
    <name evidence="6" type="ORF">HNP21_006312</name>
</gene>
<proteinExistence type="predicted"/>
<comment type="caution">
    <text evidence="6">The sequence shown here is derived from an EMBL/GenBank/DDBJ whole genome shotgun (WGS) entry which is preliminary data.</text>
</comment>
<dbReference type="InterPro" id="IPR032524">
    <property type="entry name" value="ABC_tran_C"/>
</dbReference>
<dbReference type="PANTHER" id="PTHR42855:SF2">
    <property type="entry name" value="DRUG RESISTANCE ABC TRANSPORTER,ATP-BINDING PROTEIN"/>
    <property type="match status" value="1"/>
</dbReference>
<dbReference type="SUPFAM" id="SSF52540">
    <property type="entry name" value="P-loop containing nucleoside triphosphate hydrolases"/>
    <property type="match status" value="2"/>
</dbReference>
<feature type="domain" description="ABC transporter" evidence="5">
    <location>
        <begin position="4"/>
        <end position="263"/>
    </location>
</feature>
<dbReference type="PROSITE" id="PS00211">
    <property type="entry name" value="ABC_TRANSPORTER_1"/>
    <property type="match status" value="2"/>
</dbReference>
<dbReference type="InterPro" id="IPR017871">
    <property type="entry name" value="ABC_transporter-like_CS"/>
</dbReference>
<sequence length="644" mass="73853">MIILQLNGITKYYGAEPILSNIKLEVQSKDRIALVGRNGAGKSTLLKIIAEQLSYDSGEIIKPKGVSIDYMGQDTVLESTLSIWEEMMTVFAPLKKMEKELRTLETKMGDPDIFNDSVQYEKLTKEYDQLQVTFKDLGGYQYEADTRSILHGFRFSNFDYSTPISSLSGGQKTRLALAKLLLTKPDLLILDEPTNHLDIETLAWLEQFLQGYEGAILIVSHDRYFLDKVVNQVYEVTQKTTVKYTGNYSKYLVQKAERYEKELRQYEKQQDEVAKLNDFIQRNIARASTTKRAQSRRKQLDRMELINRPNEGEKSASFSFEIERQSGNEVLNLENVSIGYDEHKYIVQQANLRIKKGESLALVGPNGVGKSTLLKGIVDKLSFKTGTISFGSNVMVGYYDQEQANLTSNKTVLNELWDDYPSKPEKEIRTALGNFLFSGDDVLKIVSTLSGGEKARLALAKLMLQKANFLILDEPTNHLDLDSKQVLENALIDYPGTLLFVSHDRYFINRIANKIAELSPEGVEEFLGDYDYYVEKKAEIEEIKELENIKANEERTVKVDKQSYKQDKEQKKLMRQRTRRIEEIETEVNKLEAAQAENEELLCDPEIYQNHEEVSRLNGENEKISSQLSTLMEEWEELQLLLEE</sequence>
<evidence type="ECO:0000259" key="5">
    <source>
        <dbReference type="PROSITE" id="PS50893"/>
    </source>
</evidence>
<keyword evidence="7" id="KW-1185">Reference proteome</keyword>
<feature type="domain" description="ABC transporter" evidence="5">
    <location>
        <begin position="331"/>
        <end position="546"/>
    </location>
</feature>
<dbReference type="AlphaFoldDB" id="A0A7W3NHJ2"/>